<dbReference type="EMBL" id="BOPV01000001">
    <property type="protein sequence ID" value="GIL41270.1"/>
    <property type="molecule type" value="Genomic_DNA"/>
</dbReference>
<gene>
    <name evidence="1" type="ORF">TMPK1_35070</name>
</gene>
<name>A0A8S8XKF3_9PROT</name>
<dbReference type="Proteomes" id="UP000681075">
    <property type="component" value="Unassembled WGS sequence"/>
</dbReference>
<evidence type="ECO:0000313" key="2">
    <source>
        <dbReference type="Proteomes" id="UP000681075"/>
    </source>
</evidence>
<organism evidence="1 2">
    <name type="scientific">Roseiterribacter gracilis</name>
    <dbReference type="NCBI Taxonomy" id="2812848"/>
    <lineage>
        <taxon>Bacteria</taxon>
        <taxon>Pseudomonadati</taxon>
        <taxon>Pseudomonadota</taxon>
        <taxon>Alphaproteobacteria</taxon>
        <taxon>Rhodospirillales</taxon>
        <taxon>Roseiterribacteraceae</taxon>
        <taxon>Roseiterribacter</taxon>
    </lineage>
</organism>
<protein>
    <submittedName>
        <fullName evidence="1">Uncharacterized protein</fullName>
    </submittedName>
</protein>
<sequence length="73" mass="7506">MLGKIATATTFIAVVSLGVGAWSYAPSADKKPWRPQATATEVSMPADQLPVPKAKAKPLALIGQSAATKTAAR</sequence>
<reference evidence="1" key="1">
    <citation type="submission" date="2021-02" db="EMBL/GenBank/DDBJ databases">
        <title>Genome sequence of Rhodospirillales sp. strain TMPK1 isolated from soil.</title>
        <authorList>
            <person name="Nakai R."/>
            <person name="Kusada H."/>
            <person name="Tamaki H."/>
        </authorList>
    </citation>
    <scope>NUCLEOTIDE SEQUENCE</scope>
    <source>
        <strain evidence="1">TMPK1</strain>
    </source>
</reference>
<dbReference type="RefSeq" id="WP_420244693.1">
    <property type="nucleotide sequence ID" value="NZ_BOPV01000001.1"/>
</dbReference>
<comment type="caution">
    <text evidence="1">The sequence shown here is derived from an EMBL/GenBank/DDBJ whole genome shotgun (WGS) entry which is preliminary data.</text>
</comment>
<accession>A0A8S8XKF3</accession>
<evidence type="ECO:0000313" key="1">
    <source>
        <dbReference type="EMBL" id="GIL41270.1"/>
    </source>
</evidence>
<dbReference type="AlphaFoldDB" id="A0A8S8XKF3"/>
<proteinExistence type="predicted"/>
<keyword evidence="2" id="KW-1185">Reference proteome</keyword>